<sequence length="433" mass="45478">MFSDGIRRTLGPLLRTVANTTVEKVVAPPLQPAAKAVTNFAVSSFERGTSQPVVLNPPVIRQATPTVVTPPSPPNVQGDGNLGAGDWLNVTQGVNQRQGPGTEFAKNTTFGVGTKLKVIAPPDNGAVRQKDFVYVENSKGQKGWVHTDYVGELSADDLSKYQAELSNQRAGNHQTDAADEYQDIYVNQFDAETQVGGDGRNANCGPASTLMAMRNEGLDIPSIPGITHNGTAGADVQAVRYWGNTGSDNGSDGVTTNDAGETVYSLTTENSQYTGFEDVKNVVTAARGSWAKVAANSESIQQAIESGMSVVISGTFVETPKQAPEGTPPALVGPDNVLYLDSNKDGAPDTNNQGQPIIDRMNKGDTWARGGGAREHLVAVVGVTPEGNFIVCDPAVEVRTPIEVTPAELDAFMRGNAGAIGIYDPTPGPRSGA</sequence>
<accession>A0A7X4YDQ4</accession>
<gene>
    <name evidence="2" type="ORF">GTZ93_23870</name>
</gene>
<feature type="domain" description="SH3b" evidence="1">
    <location>
        <begin position="85"/>
        <end position="154"/>
    </location>
</feature>
<proteinExistence type="predicted"/>
<dbReference type="RefSeq" id="WP_139915655.1">
    <property type="nucleotide sequence ID" value="NZ_CBCSLE010000021.1"/>
</dbReference>
<comment type="caution">
    <text evidence="2">The sequence shown here is derived from an EMBL/GenBank/DDBJ whole genome shotgun (WGS) entry which is preliminary data.</text>
</comment>
<dbReference type="EMBL" id="JAAAPK010000006">
    <property type="protein sequence ID" value="NBC42844.1"/>
    <property type="molecule type" value="Genomic_DNA"/>
</dbReference>
<evidence type="ECO:0000313" key="2">
    <source>
        <dbReference type="EMBL" id="NBC42844.1"/>
    </source>
</evidence>
<dbReference type="Pfam" id="PF08239">
    <property type="entry name" value="SH3_3"/>
    <property type="match status" value="1"/>
</dbReference>
<dbReference type="AlphaFoldDB" id="A0A7X4YDQ4"/>
<organism evidence="2 3">
    <name type="scientific">Corallococcus exiguus</name>
    <dbReference type="NCBI Taxonomy" id="83462"/>
    <lineage>
        <taxon>Bacteria</taxon>
        <taxon>Pseudomonadati</taxon>
        <taxon>Myxococcota</taxon>
        <taxon>Myxococcia</taxon>
        <taxon>Myxococcales</taxon>
        <taxon>Cystobacterineae</taxon>
        <taxon>Myxococcaceae</taxon>
        <taxon>Corallococcus</taxon>
    </lineage>
</organism>
<dbReference type="Gene3D" id="2.30.30.40">
    <property type="entry name" value="SH3 Domains"/>
    <property type="match status" value="1"/>
</dbReference>
<dbReference type="InterPro" id="IPR003646">
    <property type="entry name" value="SH3-like_bac-type"/>
</dbReference>
<evidence type="ECO:0000313" key="3">
    <source>
        <dbReference type="Proteomes" id="UP000537825"/>
    </source>
</evidence>
<dbReference type="Proteomes" id="UP000537825">
    <property type="component" value="Unassembled WGS sequence"/>
</dbReference>
<dbReference type="PROSITE" id="PS51781">
    <property type="entry name" value="SH3B"/>
    <property type="match status" value="1"/>
</dbReference>
<reference evidence="2 3" key="1">
    <citation type="submission" date="2020-01" db="EMBL/GenBank/DDBJ databases">
        <title>The draft genome sequence of Corallococcus exiguus DSM 14696.</title>
        <authorList>
            <person name="Zhang X."/>
            <person name="Zhu H."/>
        </authorList>
    </citation>
    <scope>NUCLEOTIDE SEQUENCE [LARGE SCALE GENOMIC DNA]</scope>
    <source>
        <strain evidence="2 3">DSM 14696</strain>
    </source>
</reference>
<keyword evidence="3" id="KW-1185">Reference proteome</keyword>
<protein>
    <submittedName>
        <fullName evidence="2">SH3 domain-containing protein</fullName>
    </submittedName>
</protein>
<evidence type="ECO:0000259" key="1">
    <source>
        <dbReference type="PROSITE" id="PS51781"/>
    </source>
</evidence>
<name>A0A7X4YDQ4_9BACT</name>